<dbReference type="GO" id="GO:0012507">
    <property type="term" value="C:ER to Golgi transport vesicle membrane"/>
    <property type="evidence" value="ECO:0007669"/>
    <property type="project" value="TreeGrafter"/>
</dbReference>
<keyword evidence="6 8" id="KW-0175">Coiled coil</keyword>
<accession>A0A0L0HLK8</accession>
<dbReference type="GO" id="GO:0006906">
    <property type="term" value="P:vesicle fusion"/>
    <property type="evidence" value="ECO:0007669"/>
    <property type="project" value="TreeGrafter"/>
</dbReference>
<proteinExistence type="predicted"/>
<dbReference type="eggNOG" id="ENOG502QQ25">
    <property type="taxonomic scope" value="Eukaryota"/>
</dbReference>
<dbReference type="InterPro" id="IPR007705">
    <property type="entry name" value="Vesicle_trsprt_v-SNARE_N"/>
</dbReference>
<evidence type="ECO:0000256" key="7">
    <source>
        <dbReference type="ARBA" id="ARBA00023136"/>
    </source>
</evidence>
<dbReference type="InParanoid" id="A0A0L0HLK8"/>
<dbReference type="Pfam" id="PF05008">
    <property type="entry name" value="V-SNARE"/>
    <property type="match status" value="1"/>
</dbReference>
<feature type="domain" description="T-SNARE coiled-coil homology" evidence="10">
    <location>
        <begin position="118"/>
        <end position="180"/>
    </location>
</feature>
<evidence type="ECO:0000256" key="5">
    <source>
        <dbReference type="ARBA" id="ARBA00022989"/>
    </source>
</evidence>
<keyword evidence="5 9" id="KW-1133">Transmembrane helix</keyword>
<dbReference type="Gene3D" id="1.20.5.110">
    <property type="match status" value="1"/>
</dbReference>
<dbReference type="GeneID" id="27686034"/>
<dbReference type="PANTHER" id="PTHR21230:SF79">
    <property type="entry name" value="T-SNARE COILED-COIL HOMOLOGY DOMAIN-CONTAINING PROTEIN"/>
    <property type="match status" value="1"/>
</dbReference>
<dbReference type="GO" id="GO:0031902">
    <property type="term" value="C:late endosome membrane"/>
    <property type="evidence" value="ECO:0007669"/>
    <property type="project" value="TreeGrafter"/>
</dbReference>
<dbReference type="PROSITE" id="PS50192">
    <property type="entry name" value="T_SNARE"/>
    <property type="match status" value="1"/>
</dbReference>
<dbReference type="Gene3D" id="1.20.58.400">
    <property type="entry name" value="t-snare proteins"/>
    <property type="match status" value="1"/>
</dbReference>
<feature type="transmembrane region" description="Helical" evidence="9">
    <location>
        <begin position="189"/>
        <end position="210"/>
    </location>
</feature>
<dbReference type="Proteomes" id="UP000053201">
    <property type="component" value="Unassembled WGS sequence"/>
</dbReference>
<keyword evidence="7 9" id="KW-0472">Membrane</keyword>
<reference evidence="11 12" key="1">
    <citation type="submission" date="2009-08" db="EMBL/GenBank/DDBJ databases">
        <title>The Genome Sequence of Spizellomyces punctatus strain DAOM BR117.</title>
        <authorList>
            <consortium name="The Broad Institute Genome Sequencing Platform"/>
            <person name="Russ C."/>
            <person name="Cuomo C."/>
            <person name="Shea T."/>
            <person name="Young S.K."/>
            <person name="Zeng Q."/>
            <person name="Koehrsen M."/>
            <person name="Haas B."/>
            <person name="Borodovsky M."/>
            <person name="Guigo R."/>
            <person name="Alvarado L."/>
            <person name="Berlin A."/>
            <person name="Bochicchio J."/>
            <person name="Borenstein D."/>
            <person name="Chapman S."/>
            <person name="Chen Z."/>
            <person name="Engels R."/>
            <person name="Freedman E."/>
            <person name="Gellesch M."/>
            <person name="Goldberg J."/>
            <person name="Griggs A."/>
            <person name="Gujja S."/>
            <person name="Heiman D."/>
            <person name="Hepburn T."/>
            <person name="Howarth C."/>
            <person name="Jen D."/>
            <person name="Larson L."/>
            <person name="Lewis B."/>
            <person name="Mehta T."/>
            <person name="Park D."/>
            <person name="Pearson M."/>
            <person name="Roberts A."/>
            <person name="Saif S."/>
            <person name="Shenoy N."/>
            <person name="Sisk P."/>
            <person name="Stolte C."/>
            <person name="Sykes S."/>
            <person name="Thomson T."/>
            <person name="Walk T."/>
            <person name="White J."/>
            <person name="Yandava C."/>
            <person name="Burger G."/>
            <person name="Gray M.W."/>
            <person name="Holland P.W.H."/>
            <person name="King N."/>
            <person name="Lang F.B.F."/>
            <person name="Roger A.J."/>
            <person name="Ruiz-Trillo I."/>
            <person name="Lander E."/>
            <person name="Nusbaum C."/>
        </authorList>
    </citation>
    <scope>NUCLEOTIDE SEQUENCE [LARGE SCALE GENOMIC DNA]</scope>
    <source>
        <strain evidence="11 12">DAOM BR117</strain>
    </source>
</reference>
<sequence>MSELDDYDEEMQEVLEQIENVLGKELPRLKGQERMEKCSYLKNRLNRAKKLHRTLLVEIRELPPPTTTWDQKAKAYEQKIAQLTQDVQWAETTAQTDDLKQKKTIDDMSNKEITQTAIQIQEQTQQSTARTKRIVEETLEMGLAVKDEVLKQGNQMSKIQEDLATVESNLKRAEKQLRVFLRRMATDKIFIVFILLIVVLVVVAIVLYVLKTKGIIDIGKGGITLTGKSITGESAGATS</sequence>
<dbReference type="GO" id="GO:0005789">
    <property type="term" value="C:endoplasmic reticulum membrane"/>
    <property type="evidence" value="ECO:0007669"/>
    <property type="project" value="TreeGrafter"/>
</dbReference>
<organism evidence="11 12">
    <name type="scientific">Spizellomyces punctatus (strain DAOM BR117)</name>
    <dbReference type="NCBI Taxonomy" id="645134"/>
    <lineage>
        <taxon>Eukaryota</taxon>
        <taxon>Fungi</taxon>
        <taxon>Fungi incertae sedis</taxon>
        <taxon>Chytridiomycota</taxon>
        <taxon>Chytridiomycota incertae sedis</taxon>
        <taxon>Chytridiomycetes</taxon>
        <taxon>Spizellomycetales</taxon>
        <taxon>Spizellomycetaceae</taxon>
        <taxon>Spizellomyces</taxon>
    </lineage>
</organism>
<dbReference type="InterPro" id="IPR000727">
    <property type="entry name" value="T_SNARE_dom"/>
</dbReference>
<keyword evidence="12" id="KW-1185">Reference proteome</keyword>
<dbReference type="SUPFAM" id="SSF58038">
    <property type="entry name" value="SNARE fusion complex"/>
    <property type="match status" value="1"/>
</dbReference>
<keyword evidence="4" id="KW-0653">Protein transport</keyword>
<dbReference type="VEuPathDB" id="FungiDB:SPPG_02450"/>
<dbReference type="EMBL" id="KQ257453">
    <property type="protein sequence ID" value="KND01943.1"/>
    <property type="molecule type" value="Genomic_DNA"/>
</dbReference>
<comment type="subcellular location">
    <subcellularLocation>
        <location evidence="1">Membrane</location>
        <topology evidence="1">Single-pass type IV membrane protein</topology>
    </subcellularLocation>
</comment>
<dbReference type="AlphaFoldDB" id="A0A0L0HLK8"/>
<evidence type="ECO:0000256" key="9">
    <source>
        <dbReference type="SAM" id="Phobius"/>
    </source>
</evidence>
<protein>
    <recommendedName>
        <fullName evidence="10">t-SNARE coiled-coil homology domain-containing protein</fullName>
    </recommendedName>
</protein>
<dbReference type="OMA" id="RINEVQH"/>
<gene>
    <name evidence="11" type="ORF">SPPG_02450</name>
</gene>
<dbReference type="RefSeq" id="XP_016609982.1">
    <property type="nucleotide sequence ID" value="XM_016750739.1"/>
</dbReference>
<dbReference type="GO" id="GO:0005794">
    <property type="term" value="C:Golgi apparatus"/>
    <property type="evidence" value="ECO:0007669"/>
    <property type="project" value="TreeGrafter"/>
</dbReference>
<evidence type="ECO:0000256" key="3">
    <source>
        <dbReference type="ARBA" id="ARBA00022692"/>
    </source>
</evidence>
<dbReference type="GO" id="GO:0000149">
    <property type="term" value="F:SNARE binding"/>
    <property type="evidence" value="ECO:0007669"/>
    <property type="project" value="TreeGrafter"/>
</dbReference>
<name>A0A0L0HLK8_SPIPD</name>
<dbReference type="OrthoDB" id="19261at2759"/>
<feature type="coiled-coil region" evidence="8">
    <location>
        <begin position="156"/>
        <end position="183"/>
    </location>
</feature>
<evidence type="ECO:0000256" key="4">
    <source>
        <dbReference type="ARBA" id="ARBA00022927"/>
    </source>
</evidence>
<evidence type="ECO:0000256" key="8">
    <source>
        <dbReference type="SAM" id="Coils"/>
    </source>
</evidence>
<dbReference type="GO" id="GO:0005484">
    <property type="term" value="F:SNAP receptor activity"/>
    <property type="evidence" value="ECO:0007669"/>
    <property type="project" value="TreeGrafter"/>
</dbReference>
<keyword evidence="2" id="KW-0813">Transport</keyword>
<evidence type="ECO:0000313" key="11">
    <source>
        <dbReference type="EMBL" id="KND01943.1"/>
    </source>
</evidence>
<evidence type="ECO:0000256" key="2">
    <source>
        <dbReference type="ARBA" id="ARBA00022448"/>
    </source>
</evidence>
<dbReference type="InterPro" id="IPR038407">
    <property type="entry name" value="v-SNARE_N_sf"/>
</dbReference>
<dbReference type="PANTHER" id="PTHR21230">
    <property type="entry name" value="VESICLE TRANSPORT V-SNARE PROTEIN VTI1-RELATED"/>
    <property type="match status" value="1"/>
</dbReference>
<dbReference type="GO" id="GO:0031201">
    <property type="term" value="C:SNARE complex"/>
    <property type="evidence" value="ECO:0007669"/>
    <property type="project" value="TreeGrafter"/>
</dbReference>
<dbReference type="GO" id="GO:0006886">
    <property type="term" value="P:intracellular protein transport"/>
    <property type="evidence" value="ECO:0007669"/>
    <property type="project" value="InterPro"/>
</dbReference>
<evidence type="ECO:0000313" key="12">
    <source>
        <dbReference type="Proteomes" id="UP000053201"/>
    </source>
</evidence>
<evidence type="ECO:0000256" key="1">
    <source>
        <dbReference type="ARBA" id="ARBA00004211"/>
    </source>
</evidence>
<evidence type="ECO:0000259" key="10">
    <source>
        <dbReference type="PROSITE" id="PS50192"/>
    </source>
</evidence>
<dbReference type="STRING" id="645134.A0A0L0HLK8"/>
<keyword evidence="3 9" id="KW-0812">Transmembrane</keyword>
<evidence type="ECO:0000256" key="6">
    <source>
        <dbReference type="ARBA" id="ARBA00023054"/>
    </source>
</evidence>